<evidence type="ECO:0000256" key="1">
    <source>
        <dbReference type="ARBA" id="ARBA00022729"/>
    </source>
</evidence>
<dbReference type="SUPFAM" id="SSF53850">
    <property type="entry name" value="Periplasmic binding protein-like II"/>
    <property type="match status" value="1"/>
</dbReference>
<dbReference type="InterPro" id="IPR001638">
    <property type="entry name" value="Solute-binding_3/MltF_N"/>
</dbReference>
<dbReference type="KEGG" id="ccb:Clocel_1223"/>
<accession>D9SUS3</accession>
<dbReference type="PANTHER" id="PTHR35936">
    <property type="entry name" value="MEMBRANE-BOUND LYTIC MUREIN TRANSGLYCOSYLASE F"/>
    <property type="match status" value="1"/>
</dbReference>
<evidence type="ECO:0000313" key="5">
    <source>
        <dbReference type="Proteomes" id="UP000002730"/>
    </source>
</evidence>
<reference evidence="4 5" key="1">
    <citation type="submission" date="2010-08" db="EMBL/GenBank/DDBJ databases">
        <title>Complete sequence of Clostridium cellulovorans 743B.</title>
        <authorList>
            <consortium name="US DOE Joint Genome Institute"/>
            <person name="Lucas S."/>
            <person name="Copeland A."/>
            <person name="Lapidus A."/>
            <person name="Cheng J.-F."/>
            <person name="Bruce D."/>
            <person name="Goodwin L."/>
            <person name="Pitluck S."/>
            <person name="Chertkov O."/>
            <person name="Detter J.C."/>
            <person name="Han C."/>
            <person name="Tapia R."/>
            <person name="Land M."/>
            <person name="Hauser L."/>
            <person name="Chang Y.-J."/>
            <person name="Jeffries C."/>
            <person name="Kyrpides N."/>
            <person name="Ivanova N."/>
            <person name="Mikhailova N."/>
            <person name="Hemme C.L."/>
            <person name="Woyke T."/>
        </authorList>
    </citation>
    <scope>NUCLEOTIDE SEQUENCE [LARGE SCALE GENOMIC DNA]</scope>
    <source>
        <strain evidence="5">ATCC 35296 / DSM 3052 / OCM 3 / 743B</strain>
    </source>
</reference>
<dbReference type="Proteomes" id="UP000002730">
    <property type="component" value="Chromosome"/>
</dbReference>
<keyword evidence="2" id="KW-0812">Transmembrane</keyword>
<dbReference type="eggNOG" id="COG0834">
    <property type="taxonomic scope" value="Bacteria"/>
</dbReference>
<feature type="domain" description="Solute-binding protein family 3/N-terminal" evidence="3">
    <location>
        <begin position="53"/>
        <end position="281"/>
    </location>
</feature>
<evidence type="ECO:0000259" key="3">
    <source>
        <dbReference type="SMART" id="SM00062"/>
    </source>
</evidence>
<keyword evidence="2" id="KW-0472">Membrane</keyword>
<keyword evidence="2" id="KW-1133">Transmembrane helix</keyword>
<sequence length="298" mass="33624">MSKIIFKKTFLLSIIIINIIGIFSIVPTKATNTYTIRNTKKKDRLELIRERGVLWVCSSNDIPISFTDPKTNEFSGIDADILKEVAKRIGINKVEIKSVTPFSNLIDCLNTNADIDIIANGMYVTEDRKKEVLFTNIWYKESEAVLIPKVSRINSKEDLKNAVIGALEGTSFLELAENWKKDNLVKDVVIYNDQNTLLCAVNEGKINAAITNSIVSTYLLSKDSKLYLKILSPYEPETLGKIAAAVRKSDISLAKAINKEIDNMKKDKTLMEILDKYGLDESYFVPIKDSDAYATFYR</sequence>
<dbReference type="SMART" id="SM00062">
    <property type="entry name" value="PBPb"/>
    <property type="match status" value="1"/>
</dbReference>
<dbReference type="HOGENOM" id="CLU_019602_18_2_9"/>
<feature type="transmembrane region" description="Helical" evidence="2">
    <location>
        <begin position="9"/>
        <end position="26"/>
    </location>
</feature>
<dbReference type="EMBL" id="CP002160">
    <property type="protein sequence ID" value="ADL50978.1"/>
    <property type="molecule type" value="Genomic_DNA"/>
</dbReference>
<protein>
    <submittedName>
        <fullName evidence="4">Extracellular solute-binding protein family 3</fullName>
    </submittedName>
</protein>
<keyword evidence="1" id="KW-0732">Signal</keyword>
<gene>
    <name evidence="4" type="ordered locus">Clocel_1223</name>
</gene>
<evidence type="ECO:0000256" key="2">
    <source>
        <dbReference type="SAM" id="Phobius"/>
    </source>
</evidence>
<dbReference type="Pfam" id="PF00497">
    <property type="entry name" value="SBP_bac_3"/>
    <property type="match status" value="1"/>
</dbReference>
<dbReference type="STRING" id="573061.Clocel_1223"/>
<dbReference type="CDD" id="cd13530">
    <property type="entry name" value="PBP2_peptides_like"/>
    <property type="match status" value="1"/>
</dbReference>
<evidence type="ECO:0000313" key="4">
    <source>
        <dbReference type="EMBL" id="ADL50978.1"/>
    </source>
</evidence>
<dbReference type="AlphaFoldDB" id="D9SUS3"/>
<name>D9SUS3_CLOC7</name>
<dbReference type="Gene3D" id="3.40.190.10">
    <property type="entry name" value="Periplasmic binding protein-like II"/>
    <property type="match status" value="2"/>
</dbReference>
<organism evidence="4 5">
    <name type="scientific">Clostridium cellulovorans (strain ATCC 35296 / DSM 3052 / OCM 3 / 743B)</name>
    <dbReference type="NCBI Taxonomy" id="573061"/>
    <lineage>
        <taxon>Bacteria</taxon>
        <taxon>Bacillati</taxon>
        <taxon>Bacillota</taxon>
        <taxon>Clostridia</taxon>
        <taxon>Eubacteriales</taxon>
        <taxon>Clostridiaceae</taxon>
        <taxon>Clostridium</taxon>
    </lineage>
</organism>
<keyword evidence="5" id="KW-1185">Reference proteome</keyword>
<dbReference type="RefSeq" id="WP_010076164.1">
    <property type="nucleotide sequence ID" value="NC_014393.1"/>
</dbReference>
<proteinExistence type="predicted"/>
<dbReference type="PANTHER" id="PTHR35936:SF17">
    <property type="entry name" value="ARGININE-BINDING EXTRACELLULAR PROTEIN ARTP"/>
    <property type="match status" value="1"/>
</dbReference>
<dbReference type="OrthoDB" id="115856at2"/>